<keyword evidence="2" id="KW-1185">Reference proteome</keyword>
<organism evidence="1 2">
    <name type="scientific">Ixodes persulcatus</name>
    <name type="common">Taiga tick</name>
    <dbReference type="NCBI Taxonomy" id="34615"/>
    <lineage>
        <taxon>Eukaryota</taxon>
        <taxon>Metazoa</taxon>
        <taxon>Ecdysozoa</taxon>
        <taxon>Arthropoda</taxon>
        <taxon>Chelicerata</taxon>
        <taxon>Arachnida</taxon>
        <taxon>Acari</taxon>
        <taxon>Parasitiformes</taxon>
        <taxon>Ixodida</taxon>
        <taxon>Ixodoidea</taxon>
        <taxon>Ixodidae</taxon>
        <taxon>Ixodinae</taxon>
        <taxon>Ixodes</taxon>
    </lineage>
</organism>
<protein>
    <submittedName>
        <fullName evidence="1">Uncharacterized protein</fullName>
    </submittedName>
</protein>
<dbReference type="EMBL" id="JABSTQ010010256">
    <property type="protein sequence ID" value="KAG0422275.1"/>
    <property type="molecule type" value="Genomic_DNA"/>
</dbReference>
<evidence type="ECO:0000313" key="2">
    <source>
        <dbReference type="Proteomes" id="UP000805193"/>
    </source>
</evidence>
<accession>A0AC60PP09</accession>
<dbReference type="Proteomes" id="UP000805193">
    <property type="component" value="Unassembled WGS sequence"/>
</dbReference>
<name>A0AC60PP09_IXOPE</name>
<proteinExistence type="predicted"/>
<reference evidence="1 2" key="1">
    <citation type="journal article" date="2020" name="Cell">
        <title>Large-Scale Comparative Analyses of Tick Genomes Elucidate Their Genetic Diversity and Vector Capacities.</title>
        <authorList>
            <consortium name="Tick Genome and Microbiome Consortium (TIGMIC)"/>
            <person name="Jia N."/>
            <person name="Wang J."/>
            <person name="Shi W."/>
            <person name="Du L."/>
            <person name="Sun Y."/>
            <person name="Zhan W."/>
            <person name="Jiang J.F."/>
            <person name="Wang Q."/>
            <person name="Zhang B."/>
            <person name="Ji P."/>
            <person name="Bell-Sakyi L."/>
            <person name="Cui X.M."/>
            <person name="Yuan T.T."/>
            <person name="Jiang B.G."/>
            <person name="Yang W.F."/>
            <person name="Lam T.T."/>
            <person name="Chang Q.C."/>
            <person name="Ding S.J."/>
            <person name="Wang X.J."/>
            <person name="Zhu J.G."/>
            <person name="Ruan X.D."/>
            <person name="Zhao L."/>
            <person name="Wei J.T."/>
            <person name="Ye R.Z."/>
            <person name="Que T.C."/>
            <person name="Du C.H."/>
            <person name="Zhou Y.H."/>
            <person name="Cheng J.X."/>
            <person name="Dai P.F."/>
            <person name="Guo W.B."/>
            <person name="Han X.H."/>
            <person name="Huang E.J."/>
            <person name="Li L.F."/>
            <person name="Wei W."/>
            <person name="Gao Y.C."/>
            <person name="Liu J.Z."/>
            <person name="Shao H.Z."/>
            <person name="Wang X."/>
            <person name="Wang C.C."/>
            <person name="Yang T.C."/>
            <person name="Huo Q.B."/>
            <person name="Li W."/>
            <person name="Chen H.Y."/>
            <person name="Chen S.E."/>
            <person name="Zhou L.G."/>
            <person name="Ni X.B."/>
            <person name="Tian J.H."/>
            <person name="Sheng Y."/>
            <person name="Liu T."/>
            <person name="Pan Y.S."/>
            <person name="Xia L.Y."/>
            <person name="Li J."/>
            <person name="Zhao F."/>
            <person name="Cao W.C."/>
        </authorList>
    </citation>
    <scope>NUCLEOTIDE SEQUENCE [LARGE SCALE GENOMIC DNA]</scope>
    <source>
        <strain evidence="1">Iper-2018</strain>
    </source>
</reference>
<gene>
    <name evidence="1" type="ORF">HPB47_001887</name>
</gene>
<evidence type="ECO:0000313" key="1">
    <source>
        <dbReference type="EMBL" id="KAG0422275.1"/>
    </source>
</evidence>
<comment type="caution">
    <text evidence="1">The sequence shown here is derived from an EMBL/GenBank/DDBJ whole genome shotgun (WGS) entry which is preliminary data.</text>
</comment>
<sequence>MGDSGAWAAVSAPRRDVYLWESLSSWTAASCKAERILRDCTVEMNLPGGMAAFLVVEEPVLLDTFDFAAPYCSSDLPYNCIFPTPSSVPDSDATYSLSHSAKASTTVTNNEEDGENKDKGEKTSNKLPTPFATGPYSVLDVTAIVQAAVQAAVREVVRGMALLQAQAVASPVPCVGETARLVPSFNPLSLSCPTLDMWIRRIDDLADIYHWTDRMTSCNALTKLEGLARSWYDSLSSVDKTWTEWKEELRRAFP</sequence>